<comment type="caution">
    <text evidence="2">The sequence shown here is derived from an EMBL/GenBank/DDBJ whole genome shotgun (WGS) entry which is preliminary data.</text>
</comment>
<keyword evidence="3" id="KW-1185">Reference proteome</keyword>
<name>A0A6A2XC67_HIBSY</name>
<dbReference type="PANTHER" id="PTHR47049">
    <property type="entry name" value="PIEZO-TYPE MECHANOSENSITIVE ION CHANNEL HOMOLOG"/>
    <property type="match status" value="1"/>
</dbReference>
<evidence type="ECO:0000256" key="1">
    <source>
        <dbReference type="SAM" id="Phobius"/>
    </source>
</evidence>
<dbReference type="PANTHER" id="PTHR47049:SF2">
    <property type="entry name" value="PIEZO-TYPE MECHANOSENSITIVE ION CHANNEL HOMOLOG"/>
    <property type="match status" value="1"/>
</dbReference>
<organism evidence="2 3">
    <name type="scientific">Hibiscus syriacus</name>
    <name type="common">Rose of Sharon</name>
    <dbReference type="NCBI Taxonomy" id="106335"/>
    <lineage>
        <taxon>Eukaryota</taxon>
        <taxon>Viridiplantae</taxon>
        <taxon>Streptophyta</taxon>
        <taxon>Embryophyta</taxon>
        <taxon>Tracheophyta</taxon>
        <taxon>Spermatophyta</taxon>
        <taxon>Magnoliopsida</taxon>
        <taxon>eudicotyledons</taxon>
        <taxon>Gunneridae</taxon>
        <taxon>Pentapetalae</taxon>
        <taxon>rosids</taxon>
        <taxon>malvids</taxon>
        <taxon>Malvales</taxon>
        <taxon>Malvaceae</taxon>
        <taxon>Malvoideae</taxon>
        <taxon>Hibiscus</taxon>
    </lineage>
</organism>
<gene>
    <name evidence="2" type="ORF">F3Y22_tig00112738pilonHSYRG00782</name>
</gene>
<feature type="transmembrane region" description="Helical" evidence="1">
    <location>
        <begin position="118"/>
        <end position="141"/>
    </location>
</feature>
<dbReference type="GO" id="GO:0016020">
    <property type="term" value="C:membrane"/>
    <property type="evidence" value="ECO:0007669"/>
    <property type="project" value="InterPro"/>
</dbReference>
<sequence>MFPGQKQFDLSLFLGICVYDLGFWGYRIGIEGKGSAEETFTNGFMSNGEDKPSSSVGVEPIRQDSVVARSTKESHKWNKKRILALKKERFETQKTLLKIYFKFETENMFSLYGVEINMIALLLTILVFLSALVLILEYFAIWKSMFPLNQPIQSEIRCHDCWKNSGQLSMALLKLSF</sequence>
<dbReference type="InterPro" id="IPR027272">
    <property type="entry name" value="Piezo"/>
</dbReference>
<dbReference type="AlphaFoldDB" id="A0A6A2XC67"/>
<keyword evidence="1" id="KW-0472">Membrane</keyword>
<accession>A0A6A2XC67</accession>
<proteinExistence type="predicted"/>
<evidence type="ECO:0000313" key="3">
    <source>
        <dbReference type="Proteomes" id="UP000436088"/>
    </source>
</evidence>
<reference evidence="2" key="1">
    <citation type="submission" date="2019-09" db="EMBL/GenBank/DDBJ databases">
        <title>Draft genome information of white flower Hibiscus syriacus.</title>
        <authorList>
            <person name="Kim Y.-M."/>
        </authorList>
    </citation>
    <scope>NUCLEOTIDE SEQUENCE [LARGE SCALE GENOMIC DNA]</scope>
    <source>
        <strain evidence="2">YM2019G1</strain>
    </source>
</reference>
<evidence type="ECO:0000313" key="2">
    <source>
        <dbReference type="EMBL" id="KAE8664875.1"/>
    </source>
</evidence>
<keyword evidence="1" id="KW-0812">Transmembrane</keyword>
<dbReference type="GO" id="GO:0008381">
    <property type="term" value="F:mechanosensitive monoatomic ion channel activity"/>
    <property type="evidence" value="ECO:0007669"/>
    <property type="project" value="InterPro"/>
</dbReference>
<dbReference type="EMBL" id="VEPZ02001641">
    <property type="protein sequence ID" value="KAE8664875.1"/>
    <property type="molecule type" value="Genomic_DNA"/>
</dbReference>
<protein>
    <submittedName>
        <fullName evidence="2">Uncharacterized protein</fullName>
    </submittedName>
</protein>
<dbReference type="Proteomes" id="UP000436088">
    <property type="component" value="Unassembled WGS sequence"/>
</dbReference>
<keyword evidence="1" id="KW-1133">Transmembrane helix</keyword>